<dbReference type="Pfam" id="PF00106">
    <property type="entry name" value="adh_short"/>
    <property type="match status" value="1"/>
</dbReference>
<keyword evidence="2" id="KW-0560">Oxidoreductase</keyword>
<dbReference type="InterPro" id="IPR002347">
    <property type="entry name" value="SDR_fam"/>
</dbReference>
<evidence type="ECO:0000256" key="2">
    <source>
        <dbReference type="ARBA" id="ARBA00023002"/>
    </source>
</evidence>
<dbReference type="PRINTS" id="PR00081">
    <property type="entry name" value="GDHRDH"/>
</dbReference>
<dbReference type="PANTHER" id="PTHR45024:SF2">
    <property type="entry name" value="SCP2 DOMAIN-CONTAINING PROTEIN"/>
    <property type="match status" value="1"/>
</dbReference>
<comment type="similarity">
    <text evidence="1 3">Belongs to the short-chain dehydrogenases/reductases (SDR) family.</text>
</comment>
<organism evidence="5 6">
    <name type="scientific">Paraconexibacter antarcticus</name>
    <dbReference type="NCBI Taxonomy" id="2949664"/>
    <lineage>
        <taxon>Bacteria</taxon>
        <taxon>Bacillati</taxon>
        <taxon>Actinomycetota</taxon>
        <taxon>Thermoleophilia</taxon>
        <taxon>Solirubrobacterales</taxon>
        <taxon>Paraconexibacteraceae</taxon>
        <taxon>Paraconexibacter</taxon>
    </lineage>
</organism>
<reference evidence="5 6" key="1">
    <citation type="submission" date="2022-06" db="EMBL/GenBank/DDBJ databases">
        <title>Paraconexibacter antarcticus.</title>
        <authorList>
            <person name="Kim C.S."/>
        </authorList>
    </citation>
    <scope>NUCLEOTIDE SEQUENCE [LARGE SCALE GENOMIC DNA]</scope>
    <source>
        <strain evidence="5 6">02-257</strain>
    </source>
</reference>
<evidence type="ECO:0000256" key="1">
    <source>
        <dbReference type="ARBA" id="ARBA00006484"/>
    </source>
</evidence>
<dbReference type="Gene3D" id="3.40.50.720">
    <property type="entry name" value="NAD(P)-binding Rossmann-like Domain"/>
    <property type="match status" value="1"/>
</dbReference>
<dbReference type="PANTHER" id="PTHR45024">
    <property type="entry name" value="DEHYDROGENASES, SHORT CHAIN"/>
    <property type="match status" value="1"/>
</dbReference>
<dbReference type="InterPro" id="IPR057326">
    <property type="entry name" value="KR_dom"/>
</dbReference>
<protein>
    <submittedName>
        <fullName evidence="5">SDR family NAD(P)-dependent oxidoreductase</fullName>
    </submittedName>
</protein>
<dbReference type="SMART" id="SM00822">
    <property type="entry name" value="PKS_KR"/>
    <property type="match status" value="1"/>
</dbReference>
<evidence type="ECO:0000313" key="6">
    <source>
        <dbReference type="Proteomes" id="UP001056035"/>
    </source>
</evidence>
<dbReference type="Proteomes" id="UP001056035">
    <property type="component" value="Chromosome"/>
</dbReference>
<dbReference type="EMBL" id="CP098502">
    <property type="protein sequence ID" value="UTI63298.1"/>
    <property type="molecule type" value="Genomic_DNA"/>
</dbReference>
<keyword evidence="6" id="KW-1185">Reference proteome</keyword>
<name>A0ABY5DPZ7_9ACTN</name>
<dbReference type="SUPFAM" id="SSF51735">
    <property type="entry name" value="NAD(P)-binding Rossmann-fold domains"/>
    <property type="match status" value="1"/>
</dbReference>
<dbReference type="PROSITE" id="PS00061">
    <property type="entry name" value="ADH_SHORT"/>
    <property type="match status" value="1"/>
</dbReference>
<evidence type="ECO:0000256" key="3">
    <source>
        <dbReference type="RuleBase" id="RU000363"/>
    </source>
</evidence>
<accession>A0ABY5DPZ7</accession>
<dbReference type="PRINTS" id="PR00080">
    <property type="entry name" value="SDRFAMILY"/>
</dbReference>
<dbReference type="InterPro" id="IPR020904">
    <property type="entry name" value="Sc_DH/Rdtase_CS"/>
</dbReference>
<evidence type="ECO:0000259" key="4">
    <source>
        <dbReference type="SMART" id="SM00822"/>
    </source>
</evidence>
<dbReference type="RefSeq" id="WP_254570026.1">
    <property type="nucleotide sequence ID" value="NZ_CP098502.1"/>
</dbReference>
<gene>
    <name evidence="5" type="ORF">NBH00_18295</name>
</gene>
<feature type="domain" description="Ketoreductase" evidence="4">
    <location>
        <begin position="6"/>
        <end position="209"/>
    </location>
</feature>
<dbReference type="InterPro" id="IPR051687">
    <property type="entry name" value="Peroxisomal_Beta-Oxidation"/>
</dbReference>
<dbReference type="InterPro" id="IPR036291">
    <property type="entry name" value="NAD(P)-bd_dom_sf"/>
</dbReference>
<sequence length="305" mass="31164">MELDGRVALVTGAGRGIGSEIAQLLAARGASVIVNDIGGDWRGEGADATPAGEVCEQIRAAGGVAVADGGSVSDAADAQAMVQRALDEFGHLDIVVNNAGILRDRMIFSMEEADWDAVLQVHLRGHFLVTRAACANWRAVAKQTGAPVDGRIVCMSSEAGLYGNVGQANYAAAKAGIASFAVTVAREMQRYGVTSNAIAPRARTRMTEGTFGQLPTGPNGADVWSPANVAPLVAVLAGPQGARYSGQVFVCGGGVAQVIAPYSVAAEVHFDQTPSTEELEAFLGDSLGSEAGPAPFPDLGLTVGG</sequence>
<proteinExistence type="inferred from homology"/>
<evidence type="ECO:0000313" key="5">
    <source>
        <dbReference type="EMBL" id="UTI63298.1"/>
    </source>
</evidence>